<evidence type="ECO:0000256" key="6">
    <source>
        <dbReference type="ARBA" id="ARBA00022576"/>
    </source>
</evidence>
<dbReference type="InterPro" id="IPR001544">
    <property type="entry name" value="Aminotrans_IV"/>
</dbReference>
<comment type="catalytic activity">
    <reaction evidence="9 12">
        <text>D-alanine + 2-oxoglutarate = D-glutamate + pyruvate</text>
        <dbReference type="Rhea" id="RHEA:15869"/>
        <dbReference type="ChEBI" id="CHEBI:15361"/>
        <dbReference type="ChEBI" id="CHEBI:16810"/>
        <dbReference type="ChEBI" id="CHEBI:29986"/>
        <dbReference type="ChEBI" id="CHEBI:57416"/>
        <dbReference type="EC" id="2.6.1.21"/>
    </reaction>
</comment>
<evidence type="ECO:0000313" key="13">
    <source>
        <dbReference type="EMBL" id="MFC4078254.1"/>
    </source>
</evidence>
<evidence type="ECO:0000256" key="7">
    <source>
        <dbReference type="ARBA" id="ARBA00022679"/>
    </source>
</evidence>
<dbReference type="InterPro" id="IPR036038">
    <property type="entry name" value="Aminotransferase-like"/>
</dbReference>
<gene>
    <name evidence="13" type="primary">dat</name>
    <name evidence="13" type="ORF">ACFOUO_15750</name>
</gene>
<evidence type="ECO:0000256" key="2">
    <source>
        <dbReference type="ARBA" id="ARBA00009320"/>
    </source>
</evidence>
<evidence type="ECO:0000256" key="10">
    <source>
        <dbReference type="RuleBase" id="RU004106"/>
    </source>
</evidence>
<dbReference type="InterPro" id="IPR043132">
    <property type="entry name" value="BCAT-like_C"/>
</dbReference>
<sequence length="286" mass="31468">MTILYNDRFVDRENIQVDIEDRGYQFGDGIYEVIRVYGGNLFCLEPHLKRFARSAKEIGIDLPYTPERLGERILELVKKNNLTDGTVYLQVSRGSAPRSHPFPANSHPVTIGYTVSAPRPLEALQKGIKTILTEDIRWLRCDIKSLNLLGAVLAKQKAVEAGCQEVIQHRDGMVTEGSATNVFLVKDGTLFTHPADNLILHGITRQVVLELANELGIPVREEAADVDDLFHADEVFVTGTTTEVSPVVAIDGKPVAKGVPGTITRKLQQAFEAYIGLPHQSGTGLS</sequence>
<dbReference type="InterPro" id="IPR050571">
    <property type="entry name" value="Class-IV_PLP-Dep_Aminotrnsfr"/>
</dbReference>
<proteinExistence type="inferred from homology"/>
<dbReference type="PROSITE" id="PS00770">
    <property type="entry name" value="AA_TRANSFER_CLASS_4"/>
    <property type="match status" value="1"/>
</dbReference>
<dbReference type="Gene3D" id="3.20.10.10">
    <property type="entry name" value="D-amino Acid Aminotransferase, subunit A, domain 2"/>
    <property type="match status" value="1"/>
</dbReference>
<dbReference type="EMBL" id="JBHSAP010000018">
    <property type="protein sequence ID" value="MFC4078254.1"/>
    <property type="molecule type" value="Genomic_DNA"/>
</dbReference>
<evidence type="ECO:0000256" key="3">
    <source>
        <dbReference type="ARBA" id="ARBA00011738"/>
    </source>
</evidence>
<organism evidence="13 14">
    <name type="scientific">Salinithrix halophila</name>
    <dbReference type="NCBI Taxonomy" id="1485204"/>
    <lineage>
        <taxon>Bacteria</taxon>
        <taxon>Bacillati</taxon>
        <taxon>Bacillota</taxon>
        <taxon>Bacilli</taxon>
        <taxon>Bacillales</taxon>
        <taxon>Thermoactinomycetaceae</taxon>
        <taxon>Salinithrix</taxon>
    </lineage>
</organism>
<name>A0ABV8JQL0_9BACL</name>
<comment type="caution">
    <text evidence="13">The sequence shown here is derived from an EMBL/GenBank/DDBJ whole genome shotgun (WGS) entry which is preliminary data.</text>
</comment>
<reference evidence="14" key="1">
    <citation type="journal article" date="2019" name="Int. J. Syst. Evol. Microbiol.">
        <title>The Global Catalogue of Microorganisms (GCM) 10K type strain sequencing project: providing services to taxonomists for standard genome sequencing and annotation.</title>
        <authorList>
            <consortium name="The Broad Institute Genomics Platform"/>
            <consortium name="The Broad Institute Genome Sequencing Center for Infectious Disease"/>
            <person name="Wu L."/>
            <person name="Ma J."/>
        </authorList>
    </citation>
    <scope>NUCLEOTIDE SEQUENCE [LARGE SCALE GENOMIC DNA]</scope>
    <source>
        <strain evidence="14">IBRC-M 10813</strain>
    </source>
</reference>
<protein>
    <recommendedName>
        <fullName evidence="5 12">D-alanine aminotransferase</fullName>
        <ecNumber evidence="4 12">2.6.1.21</ecNumber>
    </recommendedName>
</protein>
<dbReference type="SUPFAM" id="SSF56752">
    <property type="entry name" value="D-aminoacid aminotransferase-like PLP-dependent enzymes"/>
    <property type="match status" value="1"/>
</dbReference>
<dbReference type="InterPro" id="IPR043131">
    <property type="entry name" value="BCAT-like_N"/>
</dbReference>
<dbReference type="Proteomes" id="UP001595843">
    <property type="component" value="Unassembled WGS sequence"/>
</dbReference>
<comment type="similarity">
    <text evidence="2 10">Belongs to the class-IV pyridoxal-phosphate-dependent aminotransferase family.</text>
</comment>
<comment type="subunit">
    <text evidence="3">Homodimer.</text>
</comment>
<comment type="function">
    <text evidence="12">Acts on the D-isomers of alanine, leucine, aspartate, glutamate, aminobutyrate, norvaline and asparagine. The enzyme transfers an amino group from a substrate D-amino acid to the pyridoxal phosphate cofactor to form pyridoxamine and an alpha-keto acid in the first half-reaction.</text>
</comment>
<dbReference type="PANTHER" id="PTHR42743:SF10">
    <property type="entry name" value="D-ALANINE AMINOTRANSFERASE"/>
    <property type="match status" value="1"/>
</dbReference>
<dbReference type="Pfam" id="PF01063">
    <property type="entry name" value="Aminotran_4"/>
    <property type="match status" value="1"/>
</dbReference>
<dbReference type="InterPro" id="IPR005784">
    <property type="entry name" value="D_amino_transT"/>
</dbReference>
<evidence type="ECO:0000256" key="5">
    <source>
        <dbReference type="ARBA" id="ARBA00021779"/>
    </source>
</evidence>
<dbReference type="PANTHER" id="PTHR42743">
    <property type="entry name" value="AMINO-ACID AMINOTRANSFERASE"/>
    <property type="match status" value="1"/>
</dbReference>
<evidence type="ECO:0000256" key="12">
    <source>
        <dbReference type="RuleBase" id="RU004520"/>
    </source>
</evidence>
<keyword evidence="6 13" id="KW-0032">Aminotransferase</keyword>
<evidence type="ECO:0000256" key="11">
    <source>
        <dbReference type="RuleBase" id="RU004516"/>
    </source>
</evidence>
<comment type="cofactor">
    <cofactor evidence="1 11">
        <name>pyridoxal 5'-phosphate</name>
        <dbReference type="ChEBI" id="CHEBI:597326"/>
    </cofactor>
</comment>
<keyword evidence="7 13" id="KW-0808">Transferase</keyword>
<dbReference type="InterPro" id="IPR018300">
    <property type="entry name" value="Aminotrans_IV_CS"/>
</dbReference>
<evidence type="ECO:0000256" key="8">
    <source>
        <dbReference type="ARBA" id="ARBA00022898"/>
    </source>
</evidence>
<dbReference type="Gene3D" id="3.30.470.10">
    <property type="match status" value="1"/>
</dbReference>
<dbReference type="NCBIfam" id="TIGR01121">
    <property type="entry name" value="D_amino_aminoT"/>
    <property type="match status" value="1"/>
</dbReference>
<evidence type="ECO:0000256" key="1">
    <source>
        <dbReference type="ARBA" id="ARBA00001933"/>
    </source>
</evidence>
<dbReference type="RefSeq" id="WP_380706073.1">
    <property type="nucleotide sequence ID" value="NZ_JBHSAP010000018.1"/>
</dbReference>
<dbReference type="EC" id="2.6.1.21" evidence="4 12"/>
<dbReference type="GO" id="GO:0047810">
    <property type="term" value="F:D-alanine-2-oxoglutarate aminotransferase activity"/>
    <property type="evidence" value="ECO:0007669"/>
    <property type="project" value="UniProtKB-EC"/>
</dbReference>
<keyword evidence="8 11" id="KW-0663">Pyridoxal phosphate</keyword>
<keyword evidence="14" id="KW-1185">Reference proteome</keyword>
<evidence type="ECO:0000256" key="9">
    <source>
        <dbReference type="ARBA" id="ARBA00047911"/>
    </source>
</evidence>
<evidence type="ECO:0000256" key="4">
    <source>
        <dbReference type="ARBA" id="ARBA00012874"/>
    </source>
</evidence>
<dbReference type="CDD" id="cd01558">
    <property type="entry name" value="D-AAT_like"/>
    <property type="match status" value="1"/>
</dbReference>
<accession>A0ABV8JQL0</accession>
<evidence type="ECO:0000313" key="14">
    <source>
        <dbReference type="Proteomes" id="UP001595843"/>
    </source>
</evidence>